<sequence>MAEMVKRNFRLFPIVIGVAFLALALHAVSLVTGYEELVAARAIAAEAQAAEDQEAAEQTADGTATADTADQETADGGLSDPLSGPTQPLMIGVPTSEEMELITQLRKRREELDQRAVQLDMQEQLLAGTEKRINDKISQLSALESKIKEHLGVFDEREKEQLRSIVAVYEKMKAKDAAPRFEALDLDIQVDLVSMMKPAKVADLMSKMSPVAAQKLTTELATVAQPPKIDDVESDD</sequence>
<proteinExistence type="predicted"/>
<evidence type="ECO:0008006" key="5">
    <source>
        <dbReference type="Google" id="ProtNLM"/>
    </source>
</evidence>
<reference evidence="3" key="1">
    <citation type="journal article" date="2014" name="Int. J. Syst. Evol. Microbiol.">
        <title>Complete genome sequence of Corynebacterium casei LMG S-19264T (=DSM 44701T), isolated from a smear-ripened cheese.</title>
        <authorList>
            <consortium name="US DOE Joint Genome Institute (JGI-PGF)"/>
            <person name="Walter F."/>
            <person name="Albersmeier A."/>
            <person name="Kalinowski J."/>
            <person name="Ruckert C."/>
        </authorList>
    </citation>
    <scope>NUCLEOTIDE SEQUENCE</scope>
    <source>
        <strain evidence="3">KCTC 42590</strain>
    </source>
</reference>
<evidence type="ECO:0000313" key="3">
    <source>
        <dbReference type="EMBL" id="GHF29349.1"/>
    </source>
</evidence>
<accession>A0A919AWI1</accession>
<feature type="compositionally biased region" description="Low complexity" evidence="2">
    <location>
        <begin position="56"/>
        <end position="68"/>
    </location>
</feature>
<feature type="region of interest" description="Disordered" evidence="2">
    <location>
        <begin position="51"/>
        <end position="93"/>
    </location>
</feature>
<name>A0A919AWI1_9PROT</name>
<dbReference type="AlphaFoldDB" id="A0A919AWI1"/>
<comment type="caution">
    <text evidence="3">The sequence shown here is derived from an EMBL/GenBank/DDBJ whole genome shotgun (WGS) entry which is preliminary data.</text>
</comment>
<dbReference type="Gene3D" id="6.10.280.220">
    <property type="match status" value="1"/>
</dbReference>
<dbReference type="EMBL" id="BNCI01000002">
    <property type="protein sequence ID" value="GHF29349.1"/>
    <property type="molecule type" value="Genomic_DNA"/>
</dbReference>
<dbReference type="Proteomes" id="UP000630923">
    <property type="component" value="Unassembled WGS sequence"/>
</dbReference>
<dbReference type="SUPFAM" id="SSF158791">
    <property type="entry name" value="MgtE N-terminal domain-like"/>
    <property type="match status" value="1"/>
</dbReference>
<keyword evidence="4" id="KW-1185">Reference proteome</keyword>
<dbReference type="RefSeq" id="WP_191253570.1">
    <property type="nucleotide sequence ID" value="NZ_BNCI01000002.1"/>
</dbReference>
<reference evidence="3" key="2">
    <citation type="submission" date="2020-09" db="EMBL/GenBank/DDBJ databases">
        <authorList>
            <person name="Sun Q."/>
            <person name="Kim S."/>
        </authorList>
    </citation>
    <scope>NUCLEOTIDE SEQUENCE</scope>
    <source>
        <strain evidence="3">KCTC 42590</strain>
    </source>
</reference>
<evidence type="ECO:0000313" key="4">
    <source>
        <dbReference type="Proteomes" id="UP000630923"/>
    </source>
</evidence>
<evidence type="ECO:0000256" key="2">
    <source>
        <dbReference type="SAM" id="MobiDB-lite"/>
    </source>
</evidence>
<feature type="coiled-coil region" evidence="1">
    <location>
        <begin position="102"/>
        <end position="146"/>
    </location>
</feature>
<organism evidence="3 4">
    <name type="scientific">Kordiimonas sediminis</name>
    <dbReference type="NCBI Taxonomy" id="1735581"/>
    <lineage>
        <taxon>Bacteria</taxon>
        <taxon>Pseudomonadati</taxon>
        <taxon>Pseudomonadota</taxon>
        <taxon>Alphaproteobacteria</taxon>
        <taxon>Kordiimonadales</taxon>
        <taxon>Kordiimonadaceae</taxon>
        <taxon>Kordiimonas</taxon>
    </lineage>
</organism>
<gene>
    <name evidence="3" type="ORF">GCM10017044_25750</name>
</gene>
<keyword evidence="1" id="KW-0175">Coiled coil</keyword>
<protein>
    <recommendedName>
        <fullName evidence="5">Magnesium transporter MgtE intracellular domain-containing protein</fullName>
    </recommendedName>
</protein>
<evidence type="ECO:0000256" key="1">
    <source>
        <dbReference type="SAM" id="Coils"/>
    </source>
</evidence>